<organism evidence="2">
    <name type="scientific">Rhodopseudomonas palustris (strain BisB18)</name>
    <dbReference type="NCBI Taxonomy" id="316056"/>
    <lineage>
        <taxon>Bacteria</taxon>
        <taxon>Pseudomonadati</taxon>
        <taxon>Pseudomonadota</taxon>
        <taxon>Alphaproteobacteria</taxon>
        <taxon>Hyphomicrobiales</taxon>
        <taxon>Nitrobacteraceae</taxon>
        <taxon>Rhodopseudomonas</taxon>
    </lineage>
</organism>
<keyword evidence="1" id="KW-0472">Membrane</keyword>
<dbReference type="NCBIfam" id="TIGR03055">
    <property type="entry name" value="photo_alph_chp2"/>
    <property type="match status" value="1"/>
</dbReference>
<proteinExistence type="predicted"/>
<sequence length="359" mass="38535">MALYLGPPVFAAFVWWFSTGAVLLLVGSLGHSRSLRGVCAGGLLTIGLCGLSVTATDTSVAAAYMAFSCVICLWAAQEIVFLSGWLTGPRPEPCPAGATGLHRFGRALQAIIYHEVSLLACGGLVLALTWNAPNQVGLWTYAALLVLRQSAKINLFLGVPVTNAELMPDAVQFLRTYFARKPVSAFFPLSVTLSTAVLVIMIQRIVEVSTTPADVVGLTLVSTLFALGVVEHWFMLLPLPAITLWGWGMRSSFPPENNIMEPNPSVNNNAVPPVHRANPEVSDAPQTAAETRTGQPQLVVVPNVRNEELPAKAKSACARQRLEDQFRQTFLEQHPRGELATARIGIATEPAATVNGRTS</sequence>
<evidence type="ECO:0000313" key="2">
    <source>
        <dbReference type="EMBL" id="ABD86886.1"/>
    </source>
</evidence>
<feature type="transmembrane region" description="Helical" evidence="1">
    <location>
        <begin position="183"/>
        <end position="206"/>
    </location>
</feature>
<dbReference type="InterPro" id="IPR017496">
    <property type="entry name" value="Photo_alph_chp2"/>
</dbReference>
<dbReference type="Pfam" id="PF12291">
    <property type="entry name" value="DUF3623"/>
    <property type="match status" value="1"/>
</dbReference>
<dbReference type="KEGG" id="rpc:RPC_1324"/>
<feature type="transmembrane region" description="Helical" evidence="1">
    <location>
        <begin position="6"/>
        <end position="26"/>
    </location>
</feature>
<evidence type="ECO:0000256" key="1">
    <source>
        <dbReference type="SAM" id="Phobius"/>
    </source>
</evidence>
<feature type="transmembrane region" description="Helical" evidence="1">
    <location>
        <begin position="38"/>
        <end position="55"/>
    </location>
</feature>
<feature type="transmembrane region" description="Helical" evidence="1">
    <location>
        <begin position="218"/>
        <end position="247"/>
    </location>
</feature>
<dbReference type="EMBL" id="CP000301">
    <property type="protein sequence ID" value="ABD86886.1"/>
    <property type="molecule type" value="Genomic_DNA"/>
</dbReference>
<name>Q219Q0_RHOPB</name>
<dbReference type="OrthoDB" id="152369at2"/>
<feature type="transmembrane region" description="Helical" evidence="1">
    <location>
        <begin position="61"/>
        <end position="82"/>
    </location>
</feature>
<dbReference type="RefSeq" id="WP_011471791.1">
    <property type="nucleotide sequence ID" value="NC_007925.1"/>
</dbReference>
<accession>Q219Q0</accession>
<gene>
    <name evidence="2" type="ordered locus">RPC_1324</name>
</gene>
<reference evidence="2" key="1">
    <citation type="submission" date="2006-03" db="EMBL/GenBank/DDBJ databases">
        <title>Complete sequence of Rhodopseudomonas palustris BisB18.</title>
        <authorList>
            <consortium name="US DOE Joint Genome Institute"/>
            <person name="Copeland A."/>
            <person name="Lucas S."/>
            <person name="Lapidus A."/>
            <person name="Barry K."/>
            <person name="Detter J.C."/>
            <person name="Glavina del Rio T."/>
            <person name="Hammon N."/>
            <person name="Israni S."/>
            <person name="Dalin E."/>
            <person name="Tice H."/>
            <person name="Pitluck S."/>
            <person name="Chain P."/>
            <person name="Malfatti S."/>
            <person name="Shin M."/>
            <person name="Vergez L."/>
            <person name="Schmutz J."/>
            <person name="Larimer F."/>
            <person name="Land M."/>
            <person name="Hauser L."/>
            <person name="Pelletier D.A."/>
            <person name="Kyrpides N."/>
            <person name="Anderson I."/>
            <person name="Oda Y."/>
            <person name="Harwood C.S."/>
            <person name="Richardson P."/>
        </authorList>
    </citation>
    <scope>NUCLEOTIDE SEQUENCE [LARGE SCALE GENOMIC DNA]</scope>
    <source>
        <strain evidence="2">BisB18</strain>
    </source>
</reference>
<evidence type="ECO:0008006" key="3">
    <source>
        <dbReference type="Google" id="ProtNLM"/>
    </source>
</evidence>
<dbReference type="AlphaFoldDB" id="Q219Q0"/>
<keyword evidence="1" id="KW-1133">Transmembrane helix</keyword>
<dbReference type="STRING" id="316056.RPC_1324"/>
<protein>
    <recommendedName>
        <fullName evidence="3">Photosynthetic complex assembly protein 2</fullName>
    </recommendedName>
</protein>
<dbReference type="HOGENOM" id="CLU_069074_0_0_5"/>
<keyword evidence="1" id="KW-0812">Transmembrane</keyword>
<dbReference type="eggNOG" id="COG0523">
    <property type="taxonomic scope" value="Bacteria"/>
</dbReference>
<feature type="transmembrane region" description="Helical" evidence="1">
    <location>
        <begin position="111"/>
        <end position="132"/>
    </location>
</feature>